<dbReference type="RefSeq" id="XP_030999429.1">
    <property type="nucleotide sequence ID" value="XM_031137050.1"/>
</dbReference>
<dbReference type="STRING" id="1093900.A0A507BLY1"/>
<dbReference type="GeneID" id="41970266"/>
<evidence type="ECO:0000313" key="2">
    <source>
        <dbReference type="Proteomes" id="UP000319257"/>
    </source>
</evidence>
<dbReference type="Proteomes" id="UP000319257">
    <property type="component" value="Unassembled WGS sequence"/>
</dbReference>
<sequence length="428" mass="49550">MGLTDLPTELVDLVCRQLCPHCNGDSYDGHVALAQLARTCQALSKTTQSVLFHRICVCRTYISCIETLIKRSDLRSQVRQIRYVQGVGLERSEDAPEVKYYNPDEDGLQDFLSKESMAFFNAAGLQKWTESEFYEESTASLFVLAPNADKIYFRDWWKDGELPALFSRKRPRLPALKVLELEYDIRQDLDYDLAEISCLLRAAPNLIALRLGDYHEMSGFNAHLPNVVELSLYRCYLPQDSVKMLVHACPVLREFVYHSRDWPYPLEEDLGPQDIAEVLLERRKRLTRIEMDFTEAQTFDAQVADLRTSYDFKKFTALKELALDGPALFNHRYNDLPGTTFADRDLLIDMLPPQIESLDIYSGSEVEKAGIRKLIDRLVDERRRFPKLELVRQDCKVVYGDRGAAERHRVPFVYNWGWKIEPWESVLS</sequence>
<dbReference type="InterPro" id="IPR032675">
    <property type="entry name" value="LRR_dom_sf"/>
</dbReference>
<name>A0A507BLY1_9PEZI</name>
<reference evidence="1 2" key="1">
    <citation type="submission" date="2019-06" db="EMBL/GenBank/DDBJ databases">
        <title>Draft genome sequence of the filamentous fungus Phialemoniopsis curvata isolated from diesel fuel.</title>
        <authorList>
            <person name="Varaljay V.A."/>
            <person name="Lyon W.J."/>
            <person name="Crouch A.L."/>
            <person name="Drake C.E."/>
            <person name="Hollomon J.M."/>
            <person name="Nadeau L.J."/>
            <person name="Nunn H.S."/>
            <person name="Stevenson B.S."/>
            <person name="Bojanowski C.L."/>
            <person name="Crookes-Goodson W.J."/>
        </authorList>
    </citation>
    <scope>NUCLEOTIDE SEQUENCE [LARGE SCALE GENOMIC DNA]</scope>
    <source>
        <strain evidence="1 2">D216</strain>
    </source>
</reference>
<gene>
    <name evidence="1" type="ORF">E0L32_002819</name>
</gene>
<accession>A0A507BLY1</accession>
<keyword evidence="2" id="KW-1185">Reference proteome</keyword>
<dbReference type="InParanoid" id="A0A507BLY1"/>
<organism evidence="1 2">
    <name type="scientific">Thyridium curvatum</name>
    <dbReference type="NCBI Taxonomy" id="1093900"/>
    <lineage>
        <taxon>Eukaryota</taxon>
        <taxon>Fungi</taxon>
        <taxon>Dikarya</taxon>
        <taxon>Ascomycota</taxon>
        <taxon>Pezizomycotina</taxon>
        <taxon>Sordariomycetes</taxon>
        <taxon>Sordariomycetidae</taxon>
        <taxon>Thyridiales</taxon>
        <taxon>Thyridiaceae</taxon>
        <taxon>Thyridium</taxon>
    </lineage>
</organism>
<dbReference type="SUPFAM" id="SSF52047">
    <property type="entry name" value="RNI-like"/>
    <property type="match status" value="1"/>
</dbReference>
<dbReference type="EMBL" id="SKBQ01000012">
    <property type="protein sequence ID" value="TPX17718.1"/>
    <property type="molecule type" value="Genomic_DNA"/>
</dbReference>
<evidence type="ECO:0008006" key="3">
    <source>
        <dbReference type="Google" id="ProtNLM"/>
    </source>
</evidence>
<proteinExistence type="predicted"/>
<protein>
    <recommendedName>
        <fullName evidence="3">F-box domain-containing protein</fullName>
    </recommendedName>
</protein>
<dbReference type="Gene3D" id="3.80.10.10">
    <property type="entry name" value="Ribonuclease Inhibitor"/>
    <property type="match status" value="1"/>
</dbReference>
<evidence type="ECO:0000313" key="1">
    <source>
        <dbReference type="EMBL" id="TPX17718.1"/>
    </source>
</evidence>
<dbReference type="AlphaFoldDB" id="A0A507BLY1"/>
<comment type="caution">
    <text evidence="1">The sequence shown here is derived from an EMBL/GenBank/DDBJ whole genome shotgun (WGS) entry which is preliminary data.</text>
</comment>
<dbReference type="OrthoDB" id="5069382at2759"/>